<evidence type="ECO:0000313" key="2">
    <source>
        <dbReference type="Proteomes" id="UP000008022"/>
    </source>
</evidence>
<reference evidence="2" key="1">
    <citation type="submission" date="2013-06" db="EMBL/GenBank/DDBJ databases">
        <authorList>
            <person name="Zhao Q."/>
        </authorList>
    </citation>
    <scope>NUCLEOTIDE SEQUENCE</scope>
    <source>
        <strain evidence="2">cv. W1943</strain>
    </source>
</reference>
<name>A0A0E0P0R3_ORYRU</name>
<organism evidence="1 2">
    <name type="scientific">Oryza rufipogon</name>
    <name type="common">Brownbeard rice</name>
    <name type="synonym">Asian wild rice</name>
    <dbReference type="NCBI Taxonomy" id="4529"/>
    <lineage>
        <taxon>Eukaryota</taxon>
        <taxon>Viridiplantae</taxon>
        <taxon>Streptophyta</taxon>
        <taxon>Embryophyta</taxon>
        <taxon>Tracheophyta</taxon>
        <taxon>Spermatophyta</taxon>
        <taxon>Magnoliopsida</taxon>
        <taxon>Liliopsida</taxon>
        <taxon>Poales</taxon>
        <taxon>Poaceae</taxon>
        <taxon>BOP clade</taxon>
        <taxon>Oryzoideae</taxon>
        <taxon>Oryzeae</taxon>
        <taxon>Oryzinae</taxon>
        <taxon>Oryza</taxon>
    </lineage>
</organism>
<sequence>MAVWLDVRSSQLLLQHSSIFCKAKLFMYTDLYNQILTSEVHDLGSVACLHCIYTVTRACVCLIHSRPELYIWQGQFRLIPDGGNGRIEQRLCAPHAMIRPGGVHGRCRSRRRRSDEAGVDVDVERRRGIGALVVVGLHDGELHLLRGLPVALPLVDEPVVDLLLLQPRRLGEGDLLHLRRVRPPVMELPPGEQLLPRLLGELPFLPLLRQLLPQASQVAAVLPQQVPLQRFVVGARVDDAEVLVFRGLHHLHAAAVFVFVVVRRIEAGFGFCMPLSSQRY</sequence>
<keyword evidence="2" id="KW-1185">Reference proteome</keyword>
<dbReference type="HOGENOM" id="CLU_995307_0_0_1"/>
<reference evidence="1" key="2">
    <citation type="submission" date="2015-06" db="UniProtKB">
        <authorList>
            <consortium name="EnsemblPlants"/>
        </authorList>
    </citation>
    <scope>IDENTIFICATION</scope>
</reference>
<evidence type="ECO:0000313" key="1">
    <source>
        <dbReference type="EnsemblPlants" id="ORUFI03G34070.1"/>
    </source>
</evidence>
<protein>
    <submittedName>
        <fullName evidence="1">Uncharacterized protein</fullName>
    </submittedName>
</protein>
<dbReference type="AlphaFoldDB" id="A0A0E0P0R3"/>
<dbReference type="EnsemblPlants" id="ORUFI03G34070.1">
    <property type="protein sequence ID" value="ORUFI03G34070.1"/>
    <property type="gene ID" value="ORUFI03G34070"/>
</dbReference>
<dbReference type="Gramene" id="ORUFI03G34070.1">
    <property type="protein sequence ID" value="ORUFI03G34070.1"/>
    <property type="gene ID" value="ORUFI03G34070"/>
</dbReference>
<dbReference type="Proteomes" id="UP000008022">
    <property type="component" value="Unassembled WGS sequence"/>
</dbReference>
<proteinExistence type="predicted"/>
<accession>A0A0E0P0R3</accession>